<evidence type="ECO:0000313" key="2">
    <source>
        <dbReference type="Proteomes" id="UP000198740"/>
    </source>
</evidence>
<dbReference type="EMBL" id="FNKM01000002">
    <property type="protein sequence ID" value="SDR34542.1"/>
    <property type="molecule type" value="Genomic_DNA"/>
</dbReference>
<protein>
    <submittedName>
        <fullName evidence="1">Uncharacterized protein</fullName>
    </submittedName>
</protein>
<name>A0ABY0TXG5_9PSED</name>
<sequence>MRRMLLIEKEKSSLP</sequence>
<proteinExistence type="predicted"/>
<evidence type="ECO:0000313" key="1">
    <source>
        <dbReference type="EMBL" id="SDR34542.1"/>
    </source>
</evidence>
<gene>
    <name evidence="1" type="ORF">SAMN04490186_5398</name>
</gene>
<organism evidence="1 2">
    <name type="scientific">Pseudomonas grimontii</name>
    <dbReference type="NCBI Taxonomy" id="129847"/>
    <lineage>
        <taxon>Bacteria</taxon>
        <taxon>Pseudomonadati</taxon>
        <taxon>Pseudomonadota</taxon>
        <taxon>Gammaproteobacteria</taxon>
        <taxon>Pseudomonadales</taxon>
        <taxon>Pseudomonadaceae</taxon>
        <taxon>Pseudomonas</taxon>
    </lineage>
</organism>
<comment type="caution">
    <text evidence="1">The sequence shown here is derived from an EMBL/GenBank/DDBJ whole genome shotgun (WGS) entry which is preliminary data.</text>
</comment>
<dbReference type="Proteomes" id="UP000198740">
    <property type="component" value="Unassembled WGS sequence"/>
</dbReference>
<reference evidence="1 2" key="1">
    <citation type="submission" date="2016-10" db="EMBL/GenBank/DDBJ databases">
        <authorList>
            <person name="Varghese N."/>
            <person name="Submissions S."/>
        </authorList>
    </citation>
    <scope>NUCLEOTIDE SEQUENCE [LARGE SCALE GENOMIC DNA]</scope>
    <source>
        <strain evidence="1 2">BS2976</strain>
    </source>
</reference>
<accession>A0ABY0TXG5</accession>
<keyword evidence="2" id="KW-1185">Reference proteome</keyword>